<dbReference type="AlphaFoldDB" id="A0A6P1TGF9"/>
<dbReference type="InterPro" id="IPR001310">
    <property type="entry name" value="Histidine_triad_HIT"/>
</dbReference>
<dbReference type="SUPFAM" id="SSF54197">
    <property type="entry name" value="HIT-like"/>
    <property type="match status" value="1"/>
</dbReference>
<dbReference type="PANTHER" id="PTHR46648:SF1">
    <property type="entry name" value="ADENOSINE 5'-MONOPHOSPHORAMIDASE HNT1"/>
    <property type="match status" value="1"/>
</dbReference>
<evidence type="ECO:0000313" key="6">
    <source>
        <dbReference type="Proteomes" id="UP000464314"/>
    </source>
</evidence>
<evidence type="ECO:0000256" key="2">
    <source>
        <dbReference type="PIRSR" id="PIRSR601310-3"/>
    </source>
</evidence>
<reference evidence="5 6" key="1">
    <citation type="submission" date="2020-01" db="EMBL/GenBank/DDBJ databases">
        <title>Genome analysis of Anaerocolumna sp. CBA3638.</title>
        <authorList>
            <person name="Kim J."/>
            <person name="Roh S.W."/>
        </authorList>
    </citation>
    <scope>NUCLEOTIDE SEQUENCE [LARGE SCALE GENOMIC DNA]</scope>
    <source>
        <strain evidence="5 6">CBA3638</strain>
    </source>
</reference>
<accession>A0A6P1TGF9</accession>
<proteinExistence type="predicted"/>
<evidence type="ECO:0000259" key="4">
    <source>
        <dbReference type="PROSITE" id="PS51084"/>
    </source>
</evidence>
<dbReference type="Pfam" id="PF01230">
    <property type="entry name" value="HIT"/>
    <property type="match status" value="1"/>
</dbReference>
<name>A0A6P1TGF9_9FIRM</name>
<evidence type="ECO:0000256" key="3">
    <source>
        <dbReference type="PROSITE-ProRule" id="PRU00464"/>
    </source>
</evidence>
<keyword evidence="6" id="KW-1185">Reference proteome</keyword>
<dbReference type="Gene3D" id="3.30.428.10">
    <property type="entry name" value="HIT-like"/>
    <property type="match status" value="1"/>
</dbReference>
<organism evidence="5 6">
    <name type="scientific">Anaerocolumna sedimenticola</name>
    <dbReference type="NCBI Taxonomy" id="2696063"/>
    <lineage>
        <taxon>Bacteria</taxon>
        <taxon>Bacillati</taxon>
        <taxon>Bacillota</taxon>
        <taxon>Clostridia</taxon>
        <taxon>Lachnospirales</taxon>
        <taxon>Lachnospiraceae</taxon>
        <taxon>Anaerocolumna</taxon>
    </lineage>
</organism>
<dbReference type="InterPro" id="IPR019808">
    <property type="entry name" value="Histidine_triad_CS"/>
</dbReference>
<dbReference type="PANTHER" id="PTHR46648">
    <property type="entry name" value="HIT FAMILY PROTEIN 1"/>
    <property type="match status" value="1"/>
</dbReference>
<dbReference type="EMBL" id="CP048000">
    <property type="protein sequence ID" value="QHQ60234.1"/>
    <property type="molecule type" value="Genomic_DNA"/>
</dbReference>
<dbReference type="InterPro" id="IPR011146">
    <property type="entry name" value="HIT-like"/>
</dbReference>
<dbReference type="GO" id="GO:0009117">
    <property type="term" value="P:nucleotide metabolic process"/>
    <property type="evidence" value="ECO:0007669"/>
    <property type="project" value="TreeGrafter"/>
</dbReference>
<dbReference type="CDD" id="cd01277">
    <property type="entry name" value="HINT_subgroup"/>
    <property type="match status" value="1"/>
</dbReference>
<dbReference type="PROSITE" id="PS00892">
    <property type="entry name" value="HIT_1"/>
    <property type="match status" value="1"/>
</dbReference>
<dbReference type="InterPro" id="IPR039384">
    <property type="entry name" value="HINT"/>
</dbReference>
<sequence length="137" mass="15202">MNNNCIFCKIIGNEISSVTLYEDDDFKVIMDISPAVKGHAVLIPKKHIANIFEMDEDTASKIFVVAAKVAKAMQEELKCDGLNILQNNGDAAGQTVFHFHIHLIPRYIGDSVRITWAHDSYKAGEAEMIAAAINKRI</sequence>
<evidence type="ECO:0000256" key="1">
    <source>
        <dbReference type="PIRSR" id="PIRSR601310-1"/>
    </source>
</evidence>
<dbReference type="PROSITE" id="PS51084">
    <property type="entry name" value="HIT_2"/>
    <property type="match status" value="1"/>
</dbReference>
<dbReference type="GO" id="GO:0003824">
    <property type="term" value="F:catalytic activity"/>
    <property type="evidence" value="ECO:0007669"/>
    <property type="project" value="InterPro"/>
</dbReference>
<dbReference type="PRINTS" id="PR00332">
    <property type="entry name" value="HISTRIAD"/>
</dbReference>
<evidence type="ECO:0000313" key="5">
    <source>
        <dbReference type="EMBL" id="QHQ60234.1"/>
    </source>
</evidence>
<gene>
    <name evidence="5" type="ORF">Ana3638_05120</name>
</gene>
<protein>
    <submittedName>
        <fullName evidence="5">HIT domain-containing protein</fullName>
    </submittedName>
</protein>
<dbReference type="Proteomes" id="UP000464314">
    <property type="component" value="Chromosome"/>
</dbReference>
<dbReference type="InterPro" id="IPR036265">
    <property type="entry name" value="HIT-like_sf"/>
</dbReference>
<dbReference type="RefSeq" id="WP_161837070.1">
    <property type="nucleotide sequence ID" value="NZ_CP048000.1"/>
</dbReference>
<dbReference type="KEGG" id="anr:Ana3638_05120"/>
<feature type="active site" description="Tele-AMP-histidine intermediate" evidence="1">
    <location>
        <position position="100"/>
    </location>
</feature>
<feature type="short sequence motif" description="Histidine triad motif" evidence="2 3">
    <location>
        <begin position="98"/>
        <end position="102"/>
    </location>
</feature>
<feature type="domain" description="HIT" evidence="4">
    <location>
        <begin position="6"/>
        <end position="113"/>
    </location>
</feature>